<dbReference type="Pfam" id="PF07714">
    <property type="entry name" value="PK_Tyr_Ser-Thr"/>
    <property type="match status" value="1"/>
</dbReference>
<evidence type="ECO:0000259" key="9">
    <source>
        <dbReference type="PROSITE" id="PS50011"/>
    </source>
</evidence>
<dbReference type="InterPro" id="IPR000719">
    <property type="entry name" value="Prot_kinase_dom"/>
</dbReference>
<dbReference type="Gene3D" id="3.30.200.20">
    <property type="entry name" value="Phosphorylase Kinase, domain 1"/>
    <property type="match status" value="1"/>
</dbReference>
<dbReference type="GO" id="GO:0005524">
    <property type="term" value="F:ATP binding"/>
    <property type="evidence" value="ECO:0007669"/>
    <property type="project" value="UniProtKB-KW"/>
</dbReference>
<accession>A0A7J9EA48</accession>
<dbReference type="AlphaFoldDB" id="A0A7J9EA48"/>
<evidence type="ECO:0000256" key="2">
    <source>
        <dbReference type="ARBA" id="ARBA00022527"/>
    </source>
</evidence>
<comment type="caution">
    <text evidence="10">The sequence shown here is derived from an EMBL/GenBank/DDBJ whole genome shotgun (WGS) entry which is preliminary data.</text>
</comment>
<dbReference type="PANTHER" id="PTHR27003:SF269">
    <property type="entry name" value="RECEPTOR-LIKE PROTEIN KINASE ANXUR2"/>
    <property type="match status" value="1"/>
</dbReference>
<evidence type="ECO:0000256" key="1">
    <source>
        <dbReference type="ARBA" id="ARBA00012513"/>
    </source>
</evidence>
<dbReference type="EC" id="2.7.11.1" evidence="1"/>
<gene>
    <name evidence="10" type="ORF">Gotri_018585</name>
</gene>
<evidence type="ECO:0000256" key="7">
    <source>
        <dbReference type="ARBA" id="ARBA00047899"/>
    </source>
</evidence>
<keyword evidence="3" id="KW-0808">Transferase</keyword>
<keyword evidence="4" id="KW-0547">Nucleotide-binding</keyword>
<keyword evidence="11" id="KW-1185">Reference proteome</keyword>
<evidence type="ECO:0000256" key="5">
    <source>
        <dbReference type="ARBA" id="ARBA00022777"/>
    </source>
</evidence>
<comment type="catalytic activity">
    <reaction evidence="8">
        <text>L-seryl-[protein] + ATP = O-phospho-L-seryl-[protein] + ADP + H(+)</text>
        <dbReference type="Rhea" id="RHEA:17989"/>
        <dbReference type="Rhea" id="RHEA-COMP:9863"/>
        <dbReference type="Rhea" id="RHEA-COMP:11604"/>
        <dbReference type="ChEBI" id="CHEBI:15378"/>
        <dbReference type="ChEBI" id="CHEBI:29999"/>
        <dbReference type="ChEBI" id="CHEBI:30616"/>
        <dbReference type="ChEBI" id="CHEBI:83421"/>
        <dbReference type="ChEBI" id="CHEBI:456216"/>
        <dbReference type="EC" id="2.7.11.1"/>
    </reaction>
</comment>
<evidence type="ECO:0000256" key="4">
    <source>
        <dbReference type="ARBA" id="ARBA00022741"/>
    </source>
</evidence>
<reference evidence="10 11" key="1">
    <citation type="journal article" date="2019" name="Genome Biol. Evol.">
        <title>Insights into the evolution of the New World diploid cottons (Gossypium, subgenus Houzingenia) based on genome sequencing.</title>
        <authorList>
            <person name="Grover C.E."/>
            <person name="Arick M.A. 2nd"/>
            <person name="Thrash A."/>
            <person name="Conover J.L."/>
            <person name="Sanders W.S."/>
            <person name="Peterson D.G."/>
            <person name="Frelichowski J.E."/>
            <person name="Scheffler J.A."/>
            <person name="Scheffler B.E."/>
            <person name="Wendel J.F."/>
        </authorList>
    </citation>
    <scope>NUCLEOTIDE SEQUENCE [LARGE SCALE GENOMIC DNA]</scope>
    <source>
        <strain evidence="10">8</strain>
        <tissue evidence="10">Leaf</tissue>
    </source>
</reference>
<organism evidence="10 11">
    <name type="scientific">Gossypium trilobum</name>
    <dbReference type="NCBI Taxonomy" id="34281"/>
    <lineage>
        <taxon>Eukaryota</taxon>
        <taxon>Viridiplantae</taxon>
        <taxon>Streptophyta</taxon>
        <taxon>Embryophyta</taxon>
        <taxon>Tracheophyta</taxon>
        <taxon>Spermatophyta</taxon>
        <taxon>Magnoliopsida</taxon>
        <taxon>eudicotyledons</taxon>
        <taxon>Gunneridae</taxon>
        <taxon>Pentapetalae</taxon>
        <taxon>rosids</taxon>
        <taxon>malvids</taxon>
        <taxon>Malvales</taxon>
        <taxon>Malvaceae</taxon>
        <taxon>Malvoideae</taxon>
        <taxon>Gossypium</taxon>
    </lineage>
</organism>
<evidence type="ECO:0000313" key="11">
    <source>
        <dbReference type="Proteomes" id="UP000593568"/>
    </source>
</evidence>
<dbReference type="PROSITE" id="PS50011">
    <property type="entry name" value="PROTEIN_KINASE_DOM"/>
    <property type="match status" value="1"/>
</dbReference>
<evidence type="ECO:0000256" key="6">
    <source>
        <dbReference type="ARBA" id="ARBA00022840"/>
    </source>
</evidence>
<dbReference type="FunFam" id="3.30.200.20:FF:000039">
    <property type="entry name" value="receptor-like protein kinase FERONIA"/>
    <property type="match status" value="1"/>
</dbReference>
<keyword evidence="5" id="KW-0418">Kinase</keyword>
<name>A0A7J9EA48_9ROSI</name>
<dbReference type="PANTHER" id="PTHR27003">
    <property type="entry name" value="OS07G0166700 PROTEIN"/>
    <property type="match status" value="1"/>
</dbReference>
<dbReference type="GO" id="GO:0004674">
    <property type="term" value="F:protein serine/threonine kinase activity"/>
    <property type="evidence" value="ECO:0007669"/>
    <property type="project" value="UniProtKB-KW"/>
</dbReference>
<dbReference type="GO" id="GO:0009506">
    <property type="term" value="C:plasmodesma"/>
    <property type="evidence" value="ECO:0007669"/>
    <property type="project" value="TreeGrafter"/>
</dbReference>
<dbReference type="GO" id="GO:0005886">
    <property type="term" value="C:plasma membrane"/>
    <property type="evidence" value="ECO:0007669"/>
    <property type="project" value="TreeGrafter"/>
</dbReference>
<dbReference type="FunFam" id="1.10.510.10:FF:001023">
    <property type="entry name" value="Os07g0541700 protein"/>
    <property type="match status" value="1"/>
</dbReference>
<comment type="catalytic activity">
    <reaction evidence="7">
        <text>L-threonyl-[protein] + ATP = O-phospho-L-threonyl-[protein] + ADP + H(+)</text>
        <dbReference type="Rhea" id="RHEA:46608"/>
        <dbReference type="Rhea" id="RHEA-COMP:11060"/>
        <dbReference type="Rhea" id="RHEA-COMP:11605"/>
        <dbReference type="ChEBI" id="CHEBI:15378"/>
        <dbReference type="ChEBI" id="CHEBI:30013"/>
        <dbReference type="ChEBI" id="CHEBI:30616"/>
        <dbReference type="ChEBI" id="CHEBI:61977"/>
        <dbReference type="ChEBI" id="CHEBI:456216"/>
        <dbReference type="EC" id="2.7.11.1"/>
    </reaction>
</comment>
<dbReference type="EMBL" id="JABEZW010000007">
    <property type="protein sequence ID" value="MBA0769897.1"/>
    <property type="molecule type" value="Genomic_DNA"/>
</dbReference>
<keyword evidence="2" id="KW-0723">Serine/threonine-protein kinase</keyword>
<dbReference type="Proteomes" id="UP000593568">
    <property type="component" value="Unassembled WGS sequence"/>
</dbReference>
<sequence length="413" mass="46208">MKNPLKSLLLFFHIINESPNNAKSYKSRGKGRSPGKQCSAFPEGLCRQFSLEEIKAAINSFREDFLLGRGGFGDLYKGIIDDGTMAVTIERFGPFGLRGGREFRTEVQLLCQLRHPNLVSFIGFCDEEDEKLLVYEYISNGSLDKHLYGNRSNDPLSWRQRLTICSGAARGLHYLHSGAKHSIIHRNIGSRNILLDDEWNPKLSDLSLSKMSQAGSATGSLNIKIPVTVVHMDPECYITGRITRKTDVYAFGIVLFEVLCGRKAIDLTLEGIKKSLTSWACKCIENGTIYDIIDPYLKKKIASQCFEKFVEIAYCCVCQTGKGRPEMGEVEMALEAALELQKIADSEKESVDHQGEYEYEELLPCLFVRNDIPDYGGNVVEQEFDSCSDVDSTISDSFLDSEVIQLATILNQG</sequence>
<dbReference type="SUPFAM" id="SSF56112">
    <property type="entry name" value="Protein kinase-like (PK-like)"/>
    <property type="match status" value="1"/>
</dbReference>
<dbReference type="InterPro" id="IPR045272">
    <property type="entry name" value="ANXUR1/2-like"/>
</dbReference>
<proteinExistence type="predicted"/>
<dbReference type="InterPro" id="IPR011009">
    <property type="entry name" value="Kinase-like_dom_sf"/>
</dbReference>
<evidence type="ECO:0000256" key="3">
    <source>
        <dbReference type="ARBA" id="ARBA00022679"/>
    </source>
</evidence>
<feature type="domain" description="Protein kinase" evidence="9">
    <location>
        <begin position="61"/>
        <end position="338"/>
    </location>
</feature>
<dbReference type="GO" id="GO:0004714">
    <property type="term" value="F:transmembrane receptor protein tyrosine kinase activity"/>
    <property type="evidence" value="ECO:0007669"/>
    <property type="project" value="InterPro"/>
</dbReference>
<evidence type="ECO:0000256" key="8">
    <source>
        <dbReference type="ARBA" id="ARBA00048679"/>
    </source>
</evidence>
<dbReference type="Gene3D" id="1.10.510.10">
    <property type="entry name" value="Transferase(Phosphotransferase) domain 1"/>
    <property type="match status" value="1"/>
</dbReference>
<dbReference type="InterPro" id="IPR001245">
    <property type="entry name" value="Ser-Thr/Tyr_kinase_cat_dom"/>
</dbReference>
<evidence type="ECO:0000313" key="10">
    <source>
        <dbReference type="EMBL" id="MBA0769897.1"/>
    </source>
</evidence>
<protein>
    <recommendedName>
        <fullName evidence="1">non-specific serine/threonine protein kinase</fullName>
        <ecNumber evidence="1">2.7.11.1</ecNumber>
    </recommendedName>
</protein>
<keyword evidence="6" id="KW-0067">ATP-binding</keyword>